<keyword evidence="8" id="KW-1185">Reference proteome</keyword>
<dbReference type="HOGENOM" id="CLU_018354_1_0_1"/>
<evidence type="ECO:0000256" key="2">
    <source>
        <dbReference type="ARBA" id="ARBA00022630"/>
    </source>
</evidence>
<dbReference type="InterPro" id="IPR016166">
    <property type="entry name" value="FAD-bd_PCMH"/>
</dbReference>
<dbReference type="RefSeq" id="XP_016209645.1">
    <property type="nucleotide sequence ID" value="XM_016362503.1"/>
</dbReference>
<dbReference type="PANTHER" id="PTHR42973:SF13">
    <property type="entry name" value="FAD-BINDING PCMH-TYPE DOMAIN-CONTAINING PROTEIN"/>
    <property type="match status" value="1"/>
</dbReference>
<proteinExistence type="inferred from homology"/>
<keyword evidence="2" id="KW-0285">Flavoprotein</keyword>
<keyword evidence="4" id="KW-0560">Oxidoreductase</keyword>
<dbReference type="InterPro" id="IPR050416">
    <property type="entry name" value="FAD-linked_Oxidoreductase"/>
</dbReference>
<dbReference type="InterPro" id="IPR016169">
    <property type="entry name" value="FAD-bd_PCMH_sub2"/>
</dbReference>
<sequence>MSSLFSSYLLLLLLYFKCAASTSPTCSQLQATRPDIETVFEGQADYTDINNAYWSTACSAEKPACIILPSSAQQLSDVILIINENSEAFAVKSGGHTPNCYSSISGGPLIATKRMNQVVLDNDTQSVDVGPGNRWMDVTAALEGTGMMVVGGRMGEVGVSGLLLGGGLSYLSGQYGWAANNVLEFEVVLSNGTIVKASETENPDLWAALRGGGADFGFVTNFKLRAWPQDHNIWGGIRVFANTETPLVLDAVRSFTANYENYPKAGIIATTDLTLENLLDIWIVFMFYDAPTPPDGVFDAFDAIPTLLDLTQTRTMNDMLLFDNTFVLKGSIYTIATETMPLPNATEGAVVMNGIYDAWHEVANKAHDVAGAIVSMALQPLPKMIIQKAQELGGVVMDFDADVDRIVIELDYSHWFAADHPLIDQLTVETYSTLGYKVKEFQDAGLLPSNVHLPLFMNDAYFKQDYWGRLKPETTAKFKAIQEKYDPLGILLSRTQGFHV</sequence>
<dbReference type="VEuPathDB" id="FungiDB:PV09_08581"/>
<dbReference type="InterPro" id="IPR036318">
    <property type="entry name" value="FAD-bd_PCMH-like_sf"/>
</dbReference>
<evidence type="ECO:0000256" key="3">
    <source>
        <dbReference type="ARBA" id="ARBA00022827"/>
    </source>
</evidence>
<protein>
    <recommendedName>
        <fullName evidence="6">FAD-binding PCMH-type domain-containing protein</fullName>
    </recommendedName>
</protein>
<dbReference type="GO" id="GO:0016491">
    <property type="term" value="F:oxidoreductase activity"/>
    <property type="evidence" value="ECO:0007669"/>
    <property type="project" value="UniProtKB-KW"/>
</dbReference>
<feature type="domain" description="FAD-binding PCMH-type" evidence="6">
    <location>
        <begin position="59"/>
        <end position="229"/>
    </location>
</feature>
<dbReference type="STRING" id="253628.A0A0D1XC09"/>
<comment type="similarity">
    <text evidence="1">Belongs to the oxygen-dependent FAD-linked oxidoreductase family.</text>
</comment>
<organism evidence="7 8">
    <name type="scientific">Verruconis gallopava</name>
    <dbReference type="NCBI Taxonomy" id="253628"/>
    <lineage>
        <taxon>Eukaryota</taxon>
        <taxon>Fungi</taxon>
        <taxon>Dikarya</taxon>
        <taxon>Ascomycota</taxon>
        <taxon>Pezizomycotina</taxon>
        <taxon>Dothideomycetes</taxon>
        <taxon>Pleosporomycetidae</taxon>
        <taxon>Venturiales</taxon>
        <taxon>Sympoventuriaceae</taxon>
        <taxon>Verruconis</taxon>
    </lineage>
</organism>
<dbReference type="OrthoDB" id="2151789at2759"/>
<dbReference type="AlphaFoldDB" id="A0A0D1XC09"/>
<dbReference type="Proteomes" id="UP000053259">
    <property type="component" value="Unassembled WGS sequence"/>
</dbReference>
<dbReference type="InParanoid" id="A0A0D1XC09"/>
<name>A0A0D1XC09_9PEZI</name>
<dbReference type="EMBL" id="KN847571">
    <property type="protein sequence ID" value="KIV99775.1"/>
    <property type="molecule type" value="Genomic_DNA"/>
</dbReference>
<feature type="signal peptide" evidence="5">
    <location>
        <begin position="1"/>
        <end position="20"/>
    </location>
</feature>
<dbReference type="PANTHER" id="PTHR42973">
    <property type="entry name" value="BINDING OXIDOREDUCTASE, PUTATIVE (AFU_ORTHOLOGUE AFUA_1G17690)-RELATED"/>
    <property type="match status" value="1"/>
</dbReference>
<dbReference type="PROSITE" id="PS51387">
    <property type="entry name" value="FAD_PCMH"/>
    <property type="match status" value="1"/>
</dbReference>
<dbReference type="Pfam" id="PF01565">
    <property type="entry name" value="FAD_binding_4"/>
    <property type="match status" value="1"/>
</dbReference>
<gene>
    <name evidence="7" type="ORF">PV09_08581</name>
</gene>
<evidence type="ECO:0000256" key="5">
    <source>
        <dbReference type="SAM" id="SignalP"/>
    </source>
</evidence>
<dbReference type="InterPro" id="IPR006094">
    <property type="entry name" value="Oxid_FAD_bind_N"/>
</dbReference>
<evidence type="ECO:0000313" key="8">
    <source>
        <dbReference type="Proteomes" id="UP000053259"/>
    </source>
</evidence>
<dbReference type="GO" id="GO:0071949">
    <property type="term" value="F:FAD binding"/>
    <property type="evidence" value="ECO:0007669"/>
    <property type="project" value="InterPro"/>
</dbReference>
<keyword evidence="3" id="KW-0274">FAD</keyword>
<dbReference type="GeneID" id="27316554"/>
<evidence type="ECO:0000256" key="1">
    <source>
        <dbReference type="ARBA" id="ARBA00005466"/>
    </source>
</evidence>
<evidence type="ECO:0000313" key="7">
    <source>
        <dbReference type="EMBL" id="KIV99775.1"/>
    </source>
</evidence>
<evidence type="ECO:0000259" key="6">
    <source>
        <dbReference type="PROSITE" id="PS51387"/>
    </source>
</evidence>
<keyword evidence="5" id="KW-0732">Signal</keyword>
<reference evidence="7 8" key="1">
    <citation type="submission" date="2015-01" db="EMBL/GenBank/DDBJ databases">
        <title>The Genome Sequence of Ochroconis gallopava CBS43764.</title>
        <authorList>
            <consortium name="The Broad Institute Genomics Platform"/>
            <person name="Cuomo C."/>
            <person name="de Hoog S."/>
            <person name="Gorbushina A."/>
            <person name="Stielow B."/>
            <person name="Teixiera M."/>
            <person name="Abouelleil A."/>
            <person name="Chapman S.B."/>
            <person name="Priest M."/>
            <person name="Young S.K."/>
            <person name="Wortman J."/>
            <person name="Nusbaum C."/>
            <person name="Birren B."/>
        </authorList>
    </citation>
    <scope>NUCLEOTIDE SEQUENCE [LARGE SCALE GENOMIC DNA]</scope>
    <source>
        <strain evidence="7 8">CBS 43764</strain>
    </source>
</reference>
<accession>A0A0D1XC09</accession>
<evidence type="ECO:0000256" key="4">
    <source>
        <dbReference type="ARBA" id="ARBA00023002"/>
    </source>
</evidence>
<feature type="chain" id="PRO_5002251287" description="FAD-binding PCMH-type domain-containing protein" evidence="5">
    <location>
        <begin position="21"/>
        <end position="500"/>
    </location>
</feature>
<dbReference type="SUPFAM" id="SSF56176">
    <property type="entry name" value="FAD-binding/transporter-associated domain-like"/>
    <property type="match status" value="1"/>
</dbReference>
<dbReference type="Gene3D" id="3.30.465.10">
    <property type="match status" value="1"/>
</dbReference>